<evidence type="ECO:0000313" key="3">
    <source>
        <dbReference type="Proteomes" id="UP000193884"/>
    </source>
</evidence>
<evidence type="ECO:0000313" key="2">
    <source>
        <dbReference type="EMBL" id="OSJ25066.1"/>
    </source>
</evidence>
<protein>
    <recommendedName>
        <fullName evidence="1">Cupin type-2 domain-containing protein</fullName>
    </recommendedName>
</protein>
<dbReference type="InterPro" id="IPR011051">
    <property type="entry name" value="RmlC_Cupin_sf"/>
</dbReference>
<dbReference type="Proteomes" id="UP000193884">
    <property type="component" value="Unassembled WGS sequence"/>
</dbReference>
<dbReference type="CDD" id="cd02210">
    <property type="entry name" value="cupin_BLR2406-like"/>
    <property type="match status" value="1"/>
</dbReference>
<feature type="domain" description="Cupin type-2" evidence="1">
    <location>
        <begin position="45"/>
        <end position="117"/>
    </location>
</feature>
<dbReference type="PANTHER" id="PTHR40112:SF1">
    <property type="entry name" value="H2HPP ISOMERASE"/>
    <property type="match status" value="1"/>
</dbReference>
<comment type="caution">
    <text evidence="2">The sequence shown here is derived from an EMBL/GenBank/DDBJ whole genome shotgun (WGS) entry which is preliminary data.</text>
</comment>
<dbReference type="Pfam" id="PF07883">
    <property type="entry name" value="Cupin_2"/>
    <property type="match status" value="1"/>
</dbReference>
<reference evidence="2 3" key="1">
    <citation type="submission" date="2017-03" db="EMBL/GenBank/DDBJ databases">
        <title>Whole genome sequences of fourteen strains of Bradyrhizobium canariense and one strain of Bradyrhizobium japonicum isolated from Lupinus (Papilionoideae: Genisteae) species in Algeria.</title>
        <authorList>
            <person name="Crovadore J."/>
            <person name="Chekireb D."/>
            <person name="Brachmann A."/>
            <person name="Chablais R."/>
            <person name="Cochard B."/>
            <person name="Lefort F."/>
        </authorList>
    </citation>
    <scope>NUCLEOTIDE SEQUENCE [LARGE SCALE GENOMIC DNA]</scope>
    <source>
        <strain evidence="2 3">UBMAN05</strain>
    </source>
</reference>
<dbReference type="InterPro" id="IPR013096">
    <property type="entry name" value="Cupin_2"/>
</dbReference>
<name>A0ABX3WY20_9BRAD</name>
<dbReference type="RefSeq" id="WP_085384983.1">
    <property type="nucleotide sequence ID" value="NZ_NAFJ01000132.1"/>
</dbReference>
<dbReference type="InterPro" id="IPR052535">
    <property type="entry name" value="Bacilysin_H2HPP_isomerase"/>
</dbReference>
<keyword evidence="3" id="KW-1185">Reference proteome</keyword>
<accession>A0ABX3WY20</accession>
<dbReference type="InterPro" id="IPR014710">
    <property type="entry name" value="RmlC-like_jellyroll"/>
</dbReference>
<proteinExistence type="predicted"/>
<dbReference type="SUPFAM" id="SSF51182">
    <property type="entry name" value="RmlC-like cupins"/>
    <property type="match status" value="1"/>
</dbReference>
<dbReference type="Gene3D" id="2.60.120.10">
    <property type="entry name" value="Jelly Rolls"/>
    <property type="match status" value="1"/>
</dbReference>
<organism evidence="2 3">
    <name type="scientific">Bradyrhizobium canariense</name>
    <dbReference type="NCBI Taxonomy" id="255045"/>
    <lineage>
        <taxon>Bacteria</taxon>
        <taxon>Pseudomonadati</taxon>
        <taxon>Pseudomonadota</taxon>
        <taxon>Alphaproteobacteria</taxon>
        <taxon>Hyphomicrobiales</taxon>
        <taxon>Nitrobacteraceae</taxon>
        <taxon>Bradyrhizobium</taxon>
    </lineage>
</organism>
<dbReference type="EMBL" id="NAFK01000170">
    <property type="protein sequence ID" value="OSJ25066.1"/>
    <property type="molecule type" value="Genomic_DNA"/>
</dbReference>
<gene>
    <name evidence="2" type="ORF">BST63_24480</name>
</gene>
<sequence>MSTSATINIVSPAQFDRGTAQTPGCERHAAIAPELNIASAIWGGLFEVGPGSQTGVHHHGEQETIAYVLSGICEIRWGERGETVAKAMAGDFIHVPALLLHMEINPSKQEPFRWIVVRSTAMPIVINLPDEAWPTLPVRS</sequence>
<dbReference type="PANTHER" id="PTHR40112">
    <property type="entry name" value="H2HPP ISOMERASE"/>
    <property type="match status" value="1"/>
</dbReference>
<evidence type="ECO:0000259" key="1">
    <source>
        <dbReference type="Pfam" id="PF07883"/>
    </source>
</evidence>